<name>A0A158DYW8_9BURK</name>
<evidence type="ECO:0000313" key="2">
    <source>
        <dbReference type="Proteomes" id="UP000054903"/>
    </source>
</evidence>
<dbReference type="AlphaFoldDB" id="A0A158DYW8"/>
<sequence>MLETPDVRTNADSPAALQQGRQYSCHSLQVACQHRQFEVLVHTYDASIHRLSKSTYGLAPTEVLLMRLRFTSLLP</sequence>
<keyword evidence="2" id="KW-1185">Reference proteome</keyword>
<dbReference type="EMBL" id="FCNX02000020">
    <property type="protein sequence ID" value="SAK99754.1"/>
    <property type="molecule type" value="Genomic_DNA"/>
</dbReference>
<dbReference type="Proteomes" id="UP000054903">
    <property type="component" value="Unassembled WGS sequence"/>
</dbReference>
<proteinExistence type="predicted"/>
<accession>A0A158DYW8</accession>
<reference evidence="1" key="1">
    <citation type="submission" date="2016-01" db="EMBL/GenBank/DDBJ databases">
        <authorList>
            <person name="Peeters C."/>
        </authorList>
    </citation>
    <scope>NUCLEOTIDE SEQUENCE</scope>
    <source>
        <strain evidence="1">LMG 29320</strain>
    </source>
</reference>
<comment type="caution">
    <text evidence="1">The sequence shown here is derived from an EMBL/GenBank/DDBJ whole genome shotgun (WGS) entry which is preliminary data.</text>
</comment>
<organism evidence="1 2">
    <name type="scientific">Caballeronia fortuita</name>
    <dbReference type="NCBI Taxonomy" id="1777138"/>
    <lineage>
        <taxon>Bacteria</taxon>
        <taxon>Pseudomonadati</taxon>
        <taxon>Pseudomonadota</taxon>
        <taxon>Betaproteobacteria</taxon>
        <taxon>Burkholderiales</taxon>
        <taxon>Burkholderiaceae</taxon>
        <taxon>Caballeronia</taxon>
    </lineage>
</organism>
<evidence type="ECO:0000313" key="1">
    <source>
        <dbReference type="EMBL" id="SAK99754.1"/>
    </source>
</evidence>
<protein>
    <submittedName>
        <fullName evidence="1">Uncharacterized protein</fullName>
    </submittedName>
</protein>
<gene>
    <name evidence="1" type="ORF">AWB77_06014</name>
</gene>